<reference evidence="1 2" key="1">
    <citation type="submission" date="2016-10" db="EMBL/GenBank/DDBJ databases">
        <authorList>
            <person name="de Groot N.N."/>
        </authorList>
    </citation>
    <scope>NUCLEOTIDE SEQUENCE [LARGE SCALE GENOMIC DNA]</scope>
    <source>
        <strain evidence="1 2">DSM 27375</strain>
    </source>
</reference>
<dbReference type="AlphaFoldDB" id="A0A1G7UB97"/>
<evidence type="ECO:0000313" key="1">
    <source>
        <dbReference type="EMBL" id="SDG44648.1"/>
    </source>
</evidence>
<protein>
    <recommendedName>
        <fullName evidence="3">Pyridoxamine 5-phosphate oxidase</fullName>
    </recommendedName>
</protein>
<dbReference type="OrthoDB" id="9814594at2"/>
<gene>
    <name evidence="1" type="ORF">SAMN04488117_12112</name>
</gene>
<name>A0A1G7UB97_9RHOB</name>
<dbReference type="Gene3D" id="2.30.110.10">
    <property type="entry name" value="Electron Transport, Fmn-binding Protein, Chain A"/>
    <property type="match status" value="1"/>
</dbReference>
<dbReference type="Proteomes" id="UP000182284">
    <property type="component" value="Unassembled WGS sequence"/>
</dbReference>
<dbReference type="RefSeq" id="WP_074647374.1">
    <property type="nucleotide sequence ID" value="NZ_FNBL01000021.1"/>
</dbReference>
<dbReference type="SUPFAM" id="SSF50475">
    <property type="entry name" value="FMN-binding split barrel"/>
    <property type="match status" value="1"/>
</dbReference>
<organism evidence="1 2">
    <name type="scientific">Celeribacter baekdonensis</name>
    <dbReference type="NCBI Taxonomy" id="875171"/>
    <lineage>
        <taxon>Bacteria</taxon>
        <taxon>Pseudomonadati</taxon>
        <taxon>Pseudomonadota</taxon>
        <taxon>Alphaproteobacteria</taxon>
        <taxon>Rhodobacterales</taxon>
        <taxon>Roseobacteraceae</taxon>
        <taxon>Celeribacter</taxon>
    </lineage>
</organism>
<proteinExistence type="predicted"/>
<evidence type="ECO:0008006" key="3">
    <source>
        <dbReference type="Google" id="ProtNLM"/>
    </source>
</evidence>
<dbReference type="EMBL" id="FNBL01000021">
    <property type="protein sequence ID" value="SDG44648.1"/>
    <property type="molecule type" value="Genomic_DNA"/>
</dbReference>
<dbReference type="InterPro" id="IPR012349">
    <property type="entry name" value="Split_barrel_FMN-bd"/>
</dbReference>
<sequence>MTQDAPSPFRDTDDAARRLAQDVIGAARLAALAVLDPTTGAPHVTRIAFGLAQDGTWMTLISDLSAHTQALKADIRAGVLLGEAPGKGDPLAFPRLSASVDAHFVPRDDPRHRDLRAAWLGHHPKSALYVDFADFSFVTFTPLSADLNGGFGNAYRLSVADLTPIQS</sequence>
<evidence type="ECO:0000313" key="2">
    <source>
        <dbReference type="Proteomes" id="UP000182284"/>
    </source>
</evidence>
<accession>A0A1G7UB97</accession>